<protein>
    <submittedName>
        <fullName evidence="2">Uncharacterized protein</fullName>
    </submittedName>
</protein>
<evidence type="ECO:0000313" key="3">
    <source>
        <dbReference type="Proteomes" id="UP000324800"/>
    </source>
</evidence>
<feature type="compositionally biased region" description="Basic and acidic residues" evidence="1">
    <location>
        <begin position="1"/>
        <end position="12"/>
    </location>
</feature>
<comment type="caution">
    <text evidence="2">The sequence shown here is derived from an EMBL/GenBank/DDBJ whole genome shotgun (WGS) entry which is preliminary data.</text>
</comment>
<feature type="compositionally biased region" description="Polar residues" evidence="1">
    <location>
        <begin position="121"/>
        <end position="130"/>
    </location>
</feature>
<sequence length="201" mass="22387">MEKERQIEFDKKHQAKNQQQLQPQQLQIEKDPEINENQIERRSELKKPISLIQSDLNTQANQNINSNYICPLHNSPYKSFSPHPQQYSPEPPLEETIAILRTISSGDPRGHNERESKPKQQKLQQYADQSSTPLSQVPSATILSIQFVNCSWSSFSISDSTISCGANVIRPITASGIALVARSIGRGIVVVAVLTSIVEGA</sequence>
<dbReference type="AlphaFoldDB" id="A0A5J4V315"/>
<name>A0A5J4V315_9EUKA</name>
<feature type="non-terminal residue" evidence="2">
    <location>
        <position position="201"/>
    </location>
</feature>
<feature type="compositionally biased region" description="Basic and acidic residues" evidence="1">
    <location>
        <begin position="108"/>
        <end position="118"/>
    </location>
</feature>
<organism evidence="2 3">
    <name type="scientific">Streblomastix strix</name>
    <dbReference type="NCBI Taxonomy" id="222440"/>
    <lineage>
        <taxon>Eukaryota</taxon>
        <taxon>Metamonada</taxon>
        <taxon>Preaxostyla</taxon>
        <taxon>Oxymonadida</taxon>
        <taxon>Streblomastigidae</taxon>
        <taxon>Streblomastix</taxon>
    </lineage>
</organism>
<feature type="region of interest" description="Disordered" evidence="1">
    <location>
        <begin position="104"/>
        <end position="130"/>
    </location>
</feature>
<proteinExistence type="predicted"/>
<feature type="region of interest" description="Disordered" evidence="1">
    <location>
        <begin position="1"/>
        <end position="32"/>
    </location>
</feature>
<reference evidence="2 3" key="1">
    <citation type="submission" date="2019-03" db="EMBL/GenBank/DDBJ databases">
        <title>Single cell metagenomics reveals metabolic interactions within the superorganism composed of flagellate Streblomastix strix and complex community of Bacteroidetes bacteria on its surface.</title>
        <authorList>
            <person name="Treitli S.C."/>
            <person name="Kolisko M."/>
            <person name="Husnik F."/>
            <person name="Keeling P."/>
            <person name="Hampl V."/>
        </authorList>
    </citation>
    <scope>NUCLEOTIDE SEQUENCE [LARGE SCALE GENOMIC DNA]</scope>
    <source>
        <strain evidence="2">ST1C</strain>
    </source>
</reference>
<feature type="compositionally biased region" description="Low complexity" evidence="1">
    <location>
        <begin position="18"/>
        <end position="27"/>
    </location>
</feature>
<accession>A0A5J4V315</accession>
<evidence type="ECO:0000256" key="1">
    <source>
        <dbReference type="SAM" id="MobiDB-lite"/>
    </source>
</evidence>
<dbReference type="Proteomes" id="UP000324800">
    <property type="component" value="Unassembled WGS sequence"/>
</dbReference>
<dbReference type="EMBL" id="SNRW01010111">
    <property type="protein sequence ID" value="KAA6377017.1"/>
    <property type="molecule type" value="Genomic_DNA"/>
</dbReference>
<evidence type="ECO:0000313" key="2">
    <source>
        <dbReference type="EMBL" id="KAA6377017.1"/>
    </source>
</evidence>
<gene>
    <name evidence="2" type="ORF">EZS28_027459</name>
</gene>